<name>A0ABP3RYY2_9ACTN</name>
<dbReference type="InterPro" id="IPR013517">
    <property type="entry name" value="FG-GAP"/>
</dbReference>
<dbReference type="PANTHER" id="PTHR43784:SF2">
    <property type="entry name" value="GDSL-LIKE LIPASE_ACYLHYDROLASE, PUTATIVE (AFU_ORTHOLOGUE AFUA_2G00820)-RELATED"/>
    <property type="match status" value="1"/>
</dbReference>
<dbReference type="Gene3D" id="2.40.128.340">
    <property type="match status" value="2"/>
</dbReference>
<dbReference type="Pfam" id="PF13517">
    <property type="entry name" value="FG-GAP_3"/>
    <property type="match status" value="2"/>
</dbReference>
<keyword evidence="3" id="KW-1185">Reference proteome</keyword>
<accession>A0ABP3RYY2</accession>
<keyword evidence="1" id="KW-0732">Signal</keyword>
<evidence type="ECO:0000313" key="2">
    <source>
        <dbReference type="EMBL" id="GAA0617791.1"/>
    </source>
</evidence>
<evidence type="ECO:0000256" key="1">
    <source>
        <dbReference type="ARBA" id="ARBA00022729"/>
    </source>
</evidence>
<organism evidence="2 3">
    <name type="scientific">Streptomyces crystallinus</name>
    <dbReference type="NCBI Taxonomy" id="68191"/>
    <lineage>
        <taxon>Bacteria</taxon>
        <taxon>Bacillati</taxon>
        <taxon>Actinomycetota</taxon>
        <taxon>Actinomycetes</taxon>
        <taxon>Kitasatosporales</taxon>
        <taxon>Streptomycetaceae</taxon>
        <taxon>Streptomyces</taxon>
    </lineage>
</organism>
<dbReference type="SUPFAM" id="SSF69318">
    <property type="entry name" value="Integrin alpha N-terminal domain"/>
    <property type="match status" value="1"/>
</dbReference>
<evidence type="ECO:0008006" key="4">
    <source>
        <dbReference type="Google" id="ProtNLM"/>
    </source>
</evidence>
<dbReference type="InterPro" id="IPR028994">
    <property type="entry name" value="Integrin_alpha_N"/>
</dbReference>
<protein>
    <recommendedName>
        <fullName evidence="4">SGNH hydrolase-type esterase domain-containing protein</fullName>
    </recommendedName>
</protein>
<dbReference type="InterPro" id="IPR001087">
    <property type="entry name" value="GDSL"/>
</dbReference>
<proteinExistence type="predicted"/>
<dbReference type="InterPro" id="IPR053140">
    <property type="entry name" value="GDSL_Rv0518-like"/>
</dbReference>
<sequence>MVVHTSIAGRTARIHLANTFSTEPVTIGHATIARQDKGASALGAPVSLTFNGSRQVEIAPGAGVDSDAAAFPVKADENLLVTLYLPRPVATAPYHEYTLTTSYASAPGDTADRATASSGASFPARFGNWAYLSGLDVTASAGGGTIVAIGDSQTDGGHTTPDTNRRWTNDYSRALQRSAHPFGIVNAGISGNRLLTDSTGSRASYGPSVLNRFDRDALAQPGVQKVVIYAGVNDILYNNATSQALIQAIHDLAQRAHAAGLTVTVATIPPFRGDPDYTAAKEQIRQEFNDYIRTTRDIDSYADFDQATRDPLDHTRLFAGYYTRGDDRLHLNDNGNQAMANTLAPAPATRPAPHFTQTRAADFDRDGTADLIARDSRGTLYLWPGNQDIDAPGRGDGTFGRVRRLTDGWNFTQTTTGDFNGDGKIDLIAQDSAKNLQLWTGRGNGGFDRARRLTGGWKFTQTTAGDFNGDGKIDLIAQDSAKNLQLWTGRGNGGFDRARRLTGGWDFTQTTAGDFNGDGRTDLVAQDSRSDLWIWKGKGDGTFRGKELLSRNWASTQTTAGAFRGPGRDYLIARSDTTGDLNQWITANPQLTNPLRLADSW</sequence>
<comment type="caution">
    <text evidence="2">The sequence shown here is derived from an EMBL/GenBank/DDBJ whole genome shotgun (WGS) entry which is preliminary data.</text>
</comment>
<gene>
    <name evidence="2" type="ORF">GCM10010394_55050</name>
</gene>
<dbReference type="PANTHER" id="PTHR43784">
    <property type="entry name" value="GDSL-LIKE LIPASE/ACYLHYDROLASE, PUTATIVE (AFU_ORTHOLOGUE AFUA_2G00820)-RELATED"/>
    <property type="match status" value="1"/>
</dbReference>
<dbReference type="SUPFAM" id="SSF52266">
    <property type="entry name" value="SGNH hydrolase"/>
    <property type="match status" value="1"/>
</dbReference>
<evidence type="ECO:0000313" key="3">
    <source>
        <dbReference type="Proteomes" id="UP001500668"/>
    </source>
</evidence>
<reference evidence="3" key="1">
    <citation type="journal article" date="2019" name="Int. J. Syst. Evol. Microbiol.">
        <title>The Global Catalogue of Microorganisms (GCM) 10K type strain sequencing project: providing services to taxonomists for standard genome sequencing and annotation.</title>
        <authorList>
            <consortium name="The Broad Institute Genomics Platform"/>
            <consortium name="The Broad Institute Genome Sequencing Center for Infectious Disease"/>
            <person name="Wu L."/>
            <person name="Ma J."/>
        </authorList>
    </citation>
    <scope>NUCLEOTIDE SEQUENCE [LARGE SCALE GENOMIC DNA]</scope>
    <source>
        <strain evidence="3">JCM 5067</strain>
    </source>
</reference>
<dbReference type="Proteomes" id="UP001500668">
    <property type="component" value="Unassembled WGS sequence"/>
</dbReference>
<dbReference type="Gene3D" id="3.40.50.1110">
    <property type="entry name" value="SGNH hydrolase"/>
    <property type="match status" value="1"/>
</dbReference>
<dbReference type="InterPro" id="IPR036514">
    <property type="entry name" value="SGNH_hydro_sf"/>
</dbReference>
<dbReference type="EMBL" id="BAAACA010000038">
    <property type="protein sequence ID" value="GAA0617791.1"/>
    <property type="molecule type" value="Genomic_DNA"/>
</dbReference>
<dbReference type="RefSeq" id="WP_344077873.1">
    <property type="nucleotide sequence ID" value="NZ_BAAACA010000038.1"/>
</dbReference>
<dbReference type="Pfam" id="PF00657">
    <property type="entry name" value="Lipase_GDSL"/>
    <property type="match status" value="1"/>
</dbReference>